<name>W1NNN6_AMBTC</name>
<dbReference type="EMBL" id="KI396482">
    <property type="protein sequence ID" value="ERM97391.1"/>
    <property type="molecule type" value="Genomic_DNA"/>
</dbReference>
<proteinExistence type="predicted"/>
<evidence type="ECO:0000313" key="2">
    <source>
        <dbReference type="Proteomes" id="UP000017836"/>
    </source>
</evidence>
<evidence type="ECO:0000313" key="1">
    <source>
        <dbReference type="EMBL" id="ERM97391.1"/>
    </source>
</evidence>
<organism evidence="1 2">
    <name type="scientific">Amborella trichopoda</name>
    <dbReference type="NCBI Taxonomy" id="13333"/>
    <lineage>
        <taxon>Eukaryota</taxon>
        <taxon>Viridiplantae</taxon>
        <taxon>Streptophyta</taxon>
        <taxon>Embryophyta</taxon>
        <taxon>Tracheophyta</taxon>
        <taxon>Spermatophyta</taxon>
        <taxon>Magnoliopsida</taxon>
        <taxon>Amborellales</taxon>
        <taxon>Amborellaceae</taxon>
        <taxon>Amborella</taxon>
    </lineage>
</organism>
<accession>W1NNN6</accession>
<keyword evidence="2" id="KW-1185">Reference proteome</keyword>
<reference evidence="2" key="1">
    <citation type="journal article" date="2013" name="Science">
        <title>The Amborella genome and the evolution of flowering plants.</title>
        <authorList>
            <consortium name="Amborella Genome Project"/>
        </authorList>
    </citation>
    <scope>NUCLEOTIDE SEQUENCE [LARGE SCALE GENOMIC DNA]</scope>
</reference>
<sequence length="154" mass="17042">MPQLIAVKSGRLCGRHGSACPERTWVTTGTGSDSTALPLMLLVLPSFEELASKIHIGESSHERNISHPMTLALDACIASFQEKLARERTSLRSWEEERECISAGNARGRDFISAGHQQNREAMAERSWGQRHLRAEIEKLLGTSERIGKSASLF</sequence>
<gene>
    <name evidence="1" type="ORF">AMTR_s00127p00081220</name>
</gene>
<protein>
    <submittedName>
        <fullName evidence="1">Uncharacterized protein</fullName>
    </submittedName>
</protein>
<dbReference type="AlphaFoldDB" id="W1NNN6"/>
<dbReference type="Gramene" id="ERM97391">
    <property type="protein sequence ID" value="ERM97391"/>
    <property type="gene ID" value="AMTR_s00127p00081220"/>
</dbReference>
<dbReference type="Proteomes" id="UP000017836">
    <property type="component" value="Unassembled WGS sequence"/>
</dbReference>
<dbReference type="HOGENOM" id="CLU_1706653_0_0_1"/>